<dbReference type="Pfam" id="PF05036">
    <property type="entry name" value="SPOR"/>
    <property type="match status" value="1"/>
</dbReference>
<dbReference type="AlphaFoldDB" id="A0A937AB51"/>
<gene>
    <name evidence="4" type="ORF">JKP34_10440</name>
</gene>
<feature type="region of interest" description="Disordered" evidence="1">
    <location>
        <begin position="1"/>
        <end position="113"/>
    </location>
</feature>
<proteinExistence type="predicted"/>
<feature type="compositionally biased region" description="Acidic residues" evidence="1">
    <location>
        <begin position="23"/>
        <end position="70"/>
    </location>
</feature>
<dbReference type="InterPro" id="IPR007730">
    <property type="entry name" value="SPOR-like_dom"/>
</dbReference>
<protein>
    <submittedName>
        <fullName evidence="4">SPOR domain-containing protein</fullName>
    </submittedName>
</protein>
<feature type="domain" description="SPOR" evidence="3">
    <location>
        <begin position="188"/>
        <end position="266"/>
    </location>
</feature>
<evidence type="ECO:0000259" key="3">
    <source>
        <dbReference type="PROSITE" id="PS51724"/>
    </source>
</evidence>
<name>A0A937AB51_9BACT</name>
<keyword evidence="2" id="KW-0812">Transmembrane</keyword>
<sequence>MAKKDKKKEDEYKEENLENSSAQDDEDFGLPDLDEDFDADDDKDEIVVEETVQDELVTLEDEDDSAEESTFDTGETSEPVTFESHEEEEVIEEEYEDDDYETEDEEAPVGTYVPPKQSSAPIIITISIIIILACVAVWFFFIKDSKPEPVIEKPVKDTTTYVVEKPVEVEEPVIEEPVKEEATINTLNSRTGRSYVVVGSFFDDDLAMDYAKELKKDGNSAYIIPPFGKSKFTRVAIAETTSFAEASSRATELAGQFKEQPWPLKY</sequence>
<dbReference type="PROSITE" id="PS51724">
    <property type="entry name" value="SPOR"/>
    <property type="match status" value="1"/>
</dbReference>
<dbReference type="InterPro" id="IPR036680">
    <property type="entry name" value="SPOR-like_sf"/>
</dbReference>
<comment type="caution">
    <text evidence="4">The sequence shown here is derived from an EMBL/GenBank/DDBJ whole genome shotgun (WGS) entry which is preliminary data.</text>
</comment>
<keyword evidence="5" id="KW-1185">Reference proteome</keyword>
<evidence type="ECO:0000256" key="2">
    <source>
        <dbReference type="SAM" id="Phobius"/>
    </source>
</evidence>
<reference evidence="4" key="1">
    <citation type="submission" date="2021-01" db="EMBL/GenBank/DDBJ databases">
        <title>Marivirga sp. nov., isolated from intertidal surface sediments.</title>
        <authorList>
            <person name="Zhang M."/>
        </authorList>
    </citation>
    <scope>NUCLEOTIDE SEQUENCE</scope>
    <source>
        <strain evidence="4">SM1354</strain>
    </source>
</reference>
<accession>A0A937AB51</accession>
<dbReference type="GO" id="GO:0042834">
    <property type="term" value="F:peptidoglycan binding"/>
    <property type="evidence" value="ECO:0007669"/>
    <property type="project" value="InterPro"/>
</dbReference>
<organism evidence="4 5">
    <name type="scientific">Marivirga atlantica</name>
    <dbReference type="NCBI Taxonomy" id="1548457"/>
    <lineage>
        <taxon>Bacteria</taxon>
        <taxon>Pseudomonadati</taxon>
        <taxon>Bacteroidota</taxon>
        <taxon>Cytophagia</taxon>
        <taxon>Cytophagales</taxon>
        <taxon>Marivirgaceae</taxon>
        <taxon>Marivirga</taxon>
    </lineage>
</organism>
<dbReference type="Gene3D" id="3.30.70.1070">
    <property type="entry name" value="Sporulation related repeat"/>
    <property type="match status" value="1"/>
</dbReference>
<keyword evidence="2" id="KW-0472">Membrane</keyword>
<dbReference type="Proteomes" id="UP000642920">
    <property type="component" value="Unassembled WGS sequence"/>
</dbReference>
<evidence type="ECO:0000256" key="1">
    <source>
        <dbReference type="SAM" id="MobiDB-lite"/>
    </source>
</evidence>
<feature type="compositionally biased region" description="Basic and acidic residues" evidence="1">
    <location>
        <begin position="7"/>
        <end position="16"/>
    </location>
</feature>
<feature type="compositionally biased region" description="Acidic residues" evidence="1">
    <location>
        <begin position="85"/>
        <end position="107"/>
    </location>
</feature>
<evidence type="ECO:0000313" key="4">
    <source>
        <dbReference type="EMBL" id="MBL0765671.1"/>
    </source>
</evidence>
<dbReference type="EMBL" id="JAERQG010000002">
    <property type="protein sequence ID" value="MBL0765671.1"/>
    <property type="molecule type" value="Genomic_DNA"/>
</dbReference>
<keyword evidence="2" id="KW-1133">Transmembrane helix</keyword>
<evidence type="ECO:0000313" key="5">
    <source>
        <dbReference type="Proteomes" id="UP000642920"/>
    </source>
</evidence>
<feature type="transmembrane region" description="Helical" evidence="2">
    <location>
        <begin position="122"/>
        <end position="141"/>
    </location>
</feature>
<dbReference type="RefSeq" id="WP_201920759.1">
    <property type="nucleotide sequence ID" value="NZ_JAERQG010000002.1"/>
</dbReference>